<dbReference type="PROSITE" id="PS51762">
    <property type="entry name" value="GH16_2"/>
    <property type="match status" value="1"/>
</dbReference>
<keyword evidence="6" id="KW-0052">Apoplast</keyword>
<dbReference type="InterPro" id="IPR029044">
    <property type="entry name" value="Nucleotide-diphossugar_trans"/>
</dbReference>
<evidence type="ECO:0000256" key="18">
    <source>
        <dbReference type="ARBA" id="ARBA00048259"/>
    </source>
</evidence>
<comment type="subcellular location">
    <subcellularLocation>
        <location evidence="3">Secreted</location>
        <location evidence="3">Cell wall</location>
    </subcellularLocation>
    <subcellularLocation>
        <location evidence="4">Secreted</location>
        <location evidence="4">Extracellular space</location>
        <location evidence="4">Apoplast</location>
    </subcellularLocation>
</comment>
<dbReference type="GO" id="GO:0016762">
    <property type="term" value="F:xyloglucan:xyloglucosyl transferase activity"/>
    <property type="evidence" value="ECO:0007669"/>
    <property type="project" value="UniProtKB-EC"/>
</dbReference>
<evidence type="ECO:0000256" key="4">
    <source>
        <dbReference type="ARBA" id="ARBA00004271"/>
    </source>
</evidence>
<accession>A0A8X7S234</accession>
<dbReference type="InterPro" id="IPR013320">
    <property type="entry name" value="ConA-like_dom_sf"/>
</dbReference>
<dbReference type="FunFam" id="3.90.550.10:FF:000091">
    <property type="entry name" value="UDP-sugar pyrophosphorylase"/>
    <property type="match status" value="1"/>
</dbReference>
<comment type="catalytic activity">
    <reaction evidence="18">
        <text>a monosaccharide 1-phosphate + UTP + H(+) = a UDP-monosaccharide + diphosphate</text>
        <dbReference type="Rhea" id="RHEA:13205"/>
        <dbReference type="ChEBI" id="CHEBI:15378"/>
        <dbReference type="ChEBI" id="CHEBI:33019"/>
        <dbReference type="ChEBI" id="CHEBI:46398"/>
        <dbReference type="ChEBI" id="CHEBI:140358"/>
        <dbReference type="ChEBI" id="CHEBI:140359"/>
        <dbReference type="EC" id="2.7.7.64"/>
    </reaction>
</comment>
<dbReference type="CDD" id="cd06424">
    <property type="entry name" value="UGGPase"/>
    <property type="match status" value="1"/>
</dbReference>
<dbReference type="CDD" id="cd02176">
    <property type="entry name" value="GH16_XET"/>
    <property type="match status" value="1"/>
</dbReference>
<evidence type="ECO:0000256" key="15">
    <source>
        <dbReference type="ARBA" id="ARBA00023316"/>
    </source>
</evidence>
<evidence type="ECO:0000256" key="7">
    <source>
        <dbReference type="ARBA" id="ARBA00022525"/>
    </source>
</evidence>
<keyword evidence="7" id="KW-0964">Secreted</keyword>
<dbReference type="Gene3D" id="3.90.550.10">
    <property type="entry name" value="Spore Coat Polysaccharide Biosynthesis Protein SpsA, Chain A"/>
    <property type="match status" value="1"/>
</dbReference>
<keyword evidence="22" id="KW-1185">Reference proteome</keyword>
<evidence type="ECO:0000259" key="20">
    <source>
        <dbReference type="PROSITE" id="PS51762"/>
    </source>
</evidence>
<dbReference type="SUPFAM" id="SSF49899">
    <property type="entry name" value="Concanavalin A-like lectins/glucanases"/>
    <property type="match status" value="1"/>
</dbReference>
<dbReference type="GO" id="GO:0042546">
    <property type="term" value="P:cell wall biogenesis"/>
    <property type="evidence" value="ECO:0007669"/>
    <property type="project" value="InterPro"/>
</dbReference>
<dbReference type="Proteomes" id="UP000886595">
    <property type="component" value="Unassembled WGS sequence"/>
</dbReference>
<dbReference type="AlphaFoldDB" id="A0A8X7S234"/>
<sequence>MAALATKQSLLLLLSSLLLLIGVSTGSFYDNFDITWGNGRANIFESGQLLTCTLDKISGSGFQSKKEYLFGKIDMKMKLVAGNSAGTVTAYYLSSKGETWDEIDFEFLGNVTGQPYVLHTNVFTGGKGNREMQFYLWFDPTADFHTYTVLWNPLNIIFLVDGIPIRVFKNNEAHGVAYPKSQPMKIYSSLWEADDWATQGGLVKTDWANAPFSAFYRSFNDVDCCSRTSIWNSVTCKANSNSWMWTTLNPNQVGQMKWVQDEYMIYNYCTDYKRVFSSAPALQSNLGILSPDLIELAKILLENDQSHLFLHWSEPRVCDKEKLEFLHQIGRLNSSYPGGLAAYIKTAKELLADSKIGKNPYDGFSPSVSSGENLTFGDDNFIEMEKRGVVEARKAAFVLVAGGLGERLGNNGMKVALPRETTTGTYFLQHYIESIVALQEALHCFCYTDIPFIIMTSDDTHLRTQYLLELNSYFGMKPTQANLLKQVNVACLDDNDARLALDSNNKYKIQTKPHGHGDVHSLLYSSGLLDKWFDAGLKWVLFFQDTNGLLFTSSLGVSATKQYHVNSLTVPRKAKEAIGGITKLTHADGRCMVTNVEYNQLDPLLRASGFPDGDINCETGYSPFPGIINQLIPELGPSKEELQKTGGAIKEFVNPKIASDKTSFKSSTRLECLMQDYPKTLPPTARVGFTLISVMDIWLAYTPVKNNPEDAAKVPKGNPYHSPTSGEMAIYRANSLEEPVKQVLNGQEVEVWSRITWKPKWGMIFSDIKTKVNQNCEISQRSRMAITGRNVFIENLSLDGALITYVSCDIKPVKPGGSIKNNGWTMETVDYKDISVPEEIRIRGFRFNKVEPLEKKFTQPGKFSLED</sequence>
<dbReference type="FunFam" id="2.60.120.200:FF:000025">
    <property type="entry name" value="Xyloglucan endotransglucosylase/hydrolase"/>
    <property type="match status" value="1"/>
</dbReference>
<dbReference type="InterPro" id="IPR010713">
    <property type="entry name" value="XET_C"/>
</dbReference>
<keyword evidence="8" id="KW-0808">Transferase</keyword>
<dbReference type="InterPro" id="IPR002618">
    <property type="entry name" value="UDPGP_fam"/>
</dbReference>
<keyword evidence="12" id="KW-1015">Disulfide bond</keyword>
<evidence type="ECO:0000256" key="14">
    <source>
        <dbReference type="ARBA" id="ARBA00023295"/>
    </source>
</evidence>
<gene>
    <name evidence="21" type="ORF">Bca52824_036105</name>
</gene>
<evidence type="ECO:0000256" key="6">
    <source>
        <dbReference type="ARBA" id="ARBA00022523"/>
    </source>
</evidence>
<evidence type="ECO:0000256" key="13">
    <source>
        <dbReference type="ARBA" id="ARBA00023180"/>
    </source>
</evidence>
<evidence type="ECO:0000256" key="12">
    <source>
        <dbReference type="ARBA" id="ARBA00023157"/>
    </source>
</evidence>
<evidence type="ECO:0000256" key="19">
    <source>
        <dbReference type="SAM" id="SignalP"/>
    </source>
</evidence>
<keyword evidence="5" id="KW-0134">Cell wall</keyword>
<comment type="caution">
    <text evidence="21">The sequence shown here is derived from an EMBL/GenBank/DDBJ whole genome shotgun (WGS) entry which is preliminary data.</text>
</comment>
<evidence type="ECO:0000256" key="1">
    <source>
        <dbReference type="ARBA" id="ARBA00001936"/>
    </source>
</evidence>
<dbReference type="GO" id="GO:0048046">
    <property type="term" value="C:apoplast"/>
    <property type="evidence" value="ECO:0007669"/>
    <property type="project" value="UniProtKB-SubCell"/>
</dbReference>
<comment type="similarity">
    <text evidence="17">Belongs to the USP family.</text>
</comment>
<dbReference type="PANTHER" id="PTHR31062">
    <property type="entry name" value="XYLOGLUCAN ENDOTRANSGLUCOSYLASE/HYDROLASE PROTEIN 8-RELATED"/>
    <property type="match status" value="1"/>
</dbReference>
<evidence type="ECO:0000256" key="9">
    <source>
        <dbReference type="ARBA" id="ARBA00022695"/>
    </source>
</evidence>
<keyword evidence="15" id="KW-0961">Cell wall biogenesis/degradation</keyword>
<keyword evidence="10 19" id="KW-0732">Signal</keyword>
<dbReference type="FunFam" id="2.160.10.30:FF:000001">
    <property type="entry name" value="UDP-sugar pyrophosphorylase"/>
    <property type="match status" value="1"/>
</dbReference>
<dbReference type="InterPro" id="IPR044791">
    <property type="entry name" value="Beta-glucanase/XTH"/>
</dbReference>
<dbReference type="Gene3D" id="2.160.10.30">
    <property type="match status" value="1"/>
</dbReference>
<evidence type="ECO:0000256" key="5">
    <source>
        <dbReference type="ARBA" id="ARBA00022512"/>
    </source>
</evidence>
<protein>
    <recommendedName>
        <fullName evidence="20">GH16 domain-containing protein</fullName>
    </recommendedName>
</protein>
<dbReference type="PROSITE" id="PS01034">
    <property type="entry name" value="GH16_1"/>
    <property type="match status" value="1"/>
</dbReference>
<dbReference type="GO" id="GO:0010411">
    <property type="term" value="P:xyloglucan metabolic process"/>
    <property type="evidence" value="ECO:0007669"/>
    <property type="project" value="InterPro"/>
</dbReference>
<comment type="cofactor">
    <cofactor evidence="1">
        <name>Mn(2+)</name>
        <dbReference type="ChEBI" id="CHEBI:29035"/>
    </cofactor>
</comment>
<name>A0A8X7S234_BRACI</name>
<keyword evidence="13" id="KW-0325">Glycoprotein</keyword>
<dbReference type="OrthoDB" id="532420at2759"/>
<dbReference type="InterPro" id="IPR000757">
    <property type="entry name" value="Beta-glucanase-like"/>
</dbReference>
<dbReference type="EMBL" id="JAAMPC010000008">
    <property type="protein sequence ID" value="KAG2299633.1"/>
    <property type="molecule type" value="Genomic_DNA"/>
</dbReference>
<dbReference type="Pfam" id="PF06955">
    <property type="entry name" value="XET_C"/>
    <property type="match status" value="1"/>
</dbReference>
<evidence type="ECO:0000256" key="3">
    <source>
        <dbReference type="ARBA" id="ARBA00004191"/>
    </source>
</evidence>
<reference evidence="21 22" key="1">
    <citation type="submission" date="2020-02" db="EMBL/GenBank/DDBJ databases">
        <authorList>
            <person name="Ma Q."/>
            <person name="Huang Y."/>
            <person name="Song X."/>
            <person name="Pei D."/>
        </authorList>
    </citation>
    <scope>NUCLEOTIDE SEQUENCE [LARGE SCALE GENOMIC DNA]</scope>
    <source>
        <strain evidence="21">Sxm20200214</strain>
        <tissue evidence="21">Leaf</tissue>
    </source>
</reference>
<proteinExistence type="inferred from homology"/>
<comment type="cofactor">
    <cofactor evidence="2">
        <name>Mg(2+)</name>
        <dbReference type="ChEBI" id="CHEBI:18420"/>
    </cofactor>
</comment>
<evidence type="ECO:0000256" key="11">
    <source>
        <dbReference type="ARBA" id="ARBA00022801"/>
    </source>
</evidence>
<evidence type="ECO:0000256" key="2">
    <source>
        <dbReference type="ARBA" id="ARBA00001946"/>
    </source>
</evidence>
<evidence type="ECO:0000256" key="17">
    <source>
        <dbReference type="ARBA" id="ARBA00038047"/>
    </source>
</evidence>
<dbReference type="InterPro" id="IPR016455">
    <property type="entry name" value="XTH"/>
</dbReference>
<dbReference type="SUPFAM" id="SSF53448">
    <property type="entry name" value="Nucleotide-diphospho-sugar transferases"/>
    <property type="match status" value="1"/>
</dbReference>
<dbReference type="Gene3D" id="2.60.120.200">
    <property type="match status" value="1"/>
</dbReference>
<keyword evidence="14" id="KW-0326">Glycosidase</keyword>
<dbReference type="Pfam" id="PF00722">
    <property type="entry name" value="Glyco_hydro_16"/>
    <property type="match status" value="1"/>
</dbReference>
<feature type="signal peptide" evidence="19">
    <location>
        <begin position="1"/>
        <end position="26"/>
    </location>
</feature>
<evidence type="ECO:0000313" key="22">
    <source>
        <dbReference type="Proteomes" id="UP000886595"/>
    </source>
</evidence>
<feature type="domain" description="GH16" evidence="20">
    <location>
        <begin position="1"/>
        <end position="216"/>
    </location>
</feature>
<dbReference type="GO" id="GO:0071555">
    <property type="term" value="P:cell wall organization"/>
    <property type="evidence" value="ECO:0007669"/>
    <property type="project" value="UniProtKB-KW"/>
</dbReference>
<keyword evidence="11" id="KW-0378">Hydrolase</keyword>
<evidence type="ECO:0000256" key="16">
    <source>
        <dbReference type="ARBA" id="ARBA00034022"/>
    </source>
</evidence>
<dbReference type="GO" id="GO:0051748">
    <property type="term" value="F:UTP-monosaccharide-1-phosphate uridylyltransferase activity"/>
    <property type="evidence" value="ECO:0007669"/>
    <property type="project" value="UniProtKB-EC"/>
</dbReference>
<dbReference type="Pfam" id="PF01704">
    <property type="entry name" value="UDPGP"/>
    <property type="match status" value="1"/>
</dbReference>
<evidence type="ECO:0000256" key="10">
    <source>
        <dbReference type="ARBA" id="ARBA00022729"/>
    </source>
</evidence>
<evidence type="ECO:0000313" key="21">
    <source>
        <dbReference type="EMBL" id="KAG2299633.1"/>
    </source>
</evidence>
<organism evidence="21 22">
    <name type="scientific">Brassica carinata</name>
    <name type="common">Ethiopian mustard</name>
    <name type="synonym">Abyssinian cabbage</name>
    <dbReference type="NCBI Taxonomy" id="52824"/>
    <lineage>
        <taxon>Eukaryota</taxon>
        <taxon>Viridiplantae</taxon>
        <taxon>Streptophyta</taxon>
        <taxon>Embryophyta</taxon>
        <taxon>Tracheophyta</taxon>
        <taxon>Spermatophyta</taxon>
        <taxon>Magnoliopsida</taxon>
        <taxon>eudicotyledons</taxon>
        <taxon>Gunneridae</taxon>
        <taxon>Pentapetalae</taxon>
        <taxon>rosids</taxon>
        <taxon>malvids</taxon>
        <taxon>Brassicales</taxon>
        <taxon>Brassicaceae</taxon>
        <taxon>Brassiceae</taxon>
        <taxon>Brassica</taxon>
    </lineage>
</organism>
<keyword evidence="9" id="KW-0548">Nucleotidyltransferase</keyword>
<comment type="catalytic activity">
    <reaction evidence="16">
        <text>breaks a beta-(1-&gt;4) bond in the backbone of a xyloglucan and transfers the xyloglucanyl segment on to O-4 of the non-reducing terminal glucose residue of an acceptor, which can be a xyloglucan or an oligosaccharide of xyloglucan.</text>
        <dbReference type="EC" id="2.4.1.207"/>
    </reaction>
</comment>
<evidence type="ECO:0000256" key="8">
    <source>
        <dbReference type="ARBA" id="ARBA00022679"/>
    </source>
</evidence>
<dbReference type="GO" id="GO:0004553">
    <property type="term" value="F:hydrolase activity, hydrolyzing O-glycosyl compounds"/>
    <property type="evidence" value="ECO:0007669"/>
    <property type="project" value="InterPro"/>
</dbReference>
<feature type="chain" id="PRO_5036497279" description="GH16 domain-containing protein" evidence="19">
    <location>
        <begin position="27"/>
        <end position="867"/>
    </location>
</feature>
<dbReference type="InterPro" id="IPR008263">
    <property type="entry name" value="GH16_AS"/>
</dbReference>